<evidence type="ECO:0000256" key="3">
    <source>
        <dbReference type="ARBA" id="ARBA00022475"/>
    </source>
</evidence>
<evidence type="ECO:0000256" key="9">
    <source>
        <dbReference type="SAM" id="MobiDB-lite"/>
    </source>
</evidence>
<dbReference type="AlphaFoldDB" id="A0A379JKJ7"/>
<evidence type="ECO:0000259" key="11">
    <source>
        <dbReference type="Pfam" id="PF02665"/>
    </source>
</evidence>
<dbReference type="EMBL" id="UGRY01000006">
    <property type="protein sequence ID" value="SUD48896.1"/>
    <property type="molecule type" value="Genomic_DNA"/>
</dbReference>
<dbReference type="Pfam" id="PF02665">
    <property type="entry name" value="Nitrate_red_gam"/>
    <property type="match status" value="1"/>
</dbReference>
<keyword evidence="7 12" id="KW-0560">Oxidoreductase</keyword>
<feature type="region of interest" description="Disordered" evidence="9">
    <location>
        <begin position="223"/>
        <end position="245"/>
    </location>
</feature>
<dbReference type="InterPro" id="IPR023234">
    <property type="entry name" value="NarG-like_domain"/>
</dbReference>
<keyword evidence="6 10" id="KW-1133">Transmembrane helix</keyword>
<dbReference type="PANTHER" id="PTHR30598:SF3">
    <property type="entry name" value="RESPIRATORY NITRATE REDUCTASE 1 GAMMA CHAIN"/>
    <property type="match status" value="1"/>
</dbReference>
<evidence type="ECO:0000256" key="8">
    <source>
        <dbReference type="ARBA" id="ARBA00023136"/>
    </source>
</evidence>
<keyword evidence="8 10" id="KW-0472">Membrane</keyword>
<evidence type="ECO:0000256" key="1">
    <source>
        <dbReference type="ARBA" id="ARBA00004651"/>
    </source>
</evidence>
<sequence>MMVALWVWLPCAAALSFVIGHVWRYRHDGFRSHLYGPRLDRAQRFGIRAFRIGVPLLFAVRVAEALAAGPHSRPQGSLGAILLALQLVAVPLALAGAGLLLVPPLISADIRSRVTPVDRITLPVLVATMTTGILVTFDTGSTDNRYRTAETLFTWARSLATLHPAPEVMHHAPAVYQARALVIMVLIAIWPYTRLAGIFTIPALHLAGRLAAARRPRITACRRRGGAAPPARVGGRRAPAGEPTW</sequence>
<feature type="transmembrane region" description="Helical" evidence="10">
    <location>
        <begin position="120"/>
        <end position="137"/>
    </location>
</feature>
<gene>
    <name evidence="12" type="primary">narX_8</name>
    <name evidence="12" type="ORF">NCTC1934_06240</name>
</gene>
<evidence type="ECO:0000256" key="5">
    <source>
        <dbReference type="ARBA" id="ARBA00022982"/>
    </source>
</evidence>
<feature type="transmembrane region" description="Helical" evidence="10">
    <location>
        <begin position="180"/>
        <end position="207"/>
    </location>
</feature>
<comment type="subcellular location">
    <subcellularLocation>
        <location evidence="1">Cell membrane</location>
        <topology evidence="1">Multi-pass membrane protein</topology>
    </subcellularLocation>
</comment>
<organism evidence="12 13">
    <name type="scientific">Nocardia otitidiscaviarum</name>
    <dbReference type="NCBI Taxonomy" id="1823"/>
    <lineage>
        <taxon>Bacteria</taxon>
        <taxon>Bacillati</taxon>
        <taxon>Actinomycetota</taxon>
        <taxon>Actinomycetes</taxon>
        <taxon>Mycobacteriales</taxon>
        <taxon>Nocardiaceae</taxon>
        <taxon>Nocardia</taxon>
    </lineage>
</organism>
<dbReference type="GO" id="GO:0020037">
    <property type="term" value="F:heme binding"/>
    <property type="evidence" value="ECO:0007669"/>
    <property type="project" value="TreeGrafter"/>
</dbReference>
<keyword evidence="5" id="KW-0249">Electron transport</keyword>
<feature type="transmembrane region" description="Helical" evidence="10">
    <location>
        <begin position="83"/>
        <end position="108"/>
    </location>
</feature>
<evidence type="ECO:0000256" key="7">
    <source>
        <dbReference type="ARBA" id="ARBA00023002"/>
    </source>
</evidence>
<accession>A0A379JKJ7</accession>
<keyword evidence="2" id="KW-0813">Transport</keyword>
<feature type="compositionally biased region" description="Low complexity" evidence="9">
    <location>
        <begin position="226"/>
        <end position="245"/>
    </location>
</feature>
<dbReference type="GO" id="GO:0008940">
    <property type="term" value="F:nitrate reductase activity"/>
    <property type="evidence" value="ECO:0007669"/>
    <property type="project" value="TreeGrafter"/>
</dbReference>
<dbReference type="Gene3D" id="1.20.950.20">
    <property type="entry name" value="Transmembrane di-heme cytochromes, Chain C"/>
    <property type="match status" value="1"/>
</dbReference>
<evidence type="ECO:0000313" key="12">
    <source>
        <dbReference type="EMBL" id="SUD48896.1"/>
    </source>
</evidence>
<evidence type="ECO:0000256" key="4">
    <source>
        <dbReference type="ARBA" id="ARBA00022692"/>
    </source>
</evidence>
<evidence type="ECO:0000256" key="6">
    <source>
        <dbReference type="ARBA" id="ARBA00022989"/>
    </source>
</evidence>
<dbReference type="RefSeq" id="WP_039818657.1">
    <property type="nucleotide sequence ID" value="NZ_UGRY01000006.1"/>
</dbReference>
<protein>
    <submittedName>
        <fullName evidence="12">Nitrate reductase-like protein narX</fullName>
        <ecNumber evidence="12">1.7.99.4</ecNumber>
    </submittedName>
</protein>
<dbReference type="OrthoDB" id="9788113at2"/>
<dbReference type="InterPro" id="IPR036197">
    <property type="entry name" value="NarG-like_sf"/>
</dbReference>
<dbReference type="GO" id="GO:0019645">
    <property type="term" value="P:anaerobic electron transport chain"/>
    <property type="evidence" value="ECO:0007669"/>
    <property type="project" value="TreeGrafter"/>
</dbReference>
<feature type="domain" description="NarG-like" evidence="11">
    <location>
        <begin position="4"/>
        <end position="209"/>
    </location>
</feature>
<reference evidence="12 13" key="1">
    <citation type="submission" date="2018-06" db="EMBL/GenBank/DDBJ databases">
        <authorList>
            <consortium name="Pathogen Informatics"/>
            <person name="Doyle S."/>
        </authorList>
    </citation>
    <scope>NUCLEOTIDE SEQUENCE [LARGE SCALE GENOMIC DNA]</scope>
    <source>
        <strain evidence="12 13">NCTC1934</strain>
    </source>
</reference>
<name>A0A379JKJ7_9NOCA</name>
<dbReference type="GO" id="GO:0009055">
    <property type="term" value="F:electron transfer activity"/>
    <property type="evidence" value="ECO:0007669"/>
    <property type="project" value="TreeGrafter"/>
</dbReference>
<keyword evidence="13" id="KW-1185">Reference proteome</keyword>
<evidence type="ECO:0000313" key="13">
    <source>
        <dbReference type="Proteomes" id="UP000255467"/>
    </source>
</evidence>
<evidence type="ECO:0000256" key="2">
    <source>
        <dbReference type="ARBA" id="ARBA00022448"/>
    </source>
</evidence>
<dbReference type="EC" id="1.7.99.4" evidence="12"/>
<dbReference type="GO" id="GO:0005886">
    <property type="term" value="C:plasma membrane"/>
    <property type="evidence" value="ECO:0007669"/>
    <property type="project" value="UniProtKB-SubCell"/>
</dbReference>
<keyword evidence="4 10" id="KW-0812">Transmembrane</keyword>
<dbReference type="SUPFAM" id="SSF103501">
    <property type="entry name" value="Respiratory nitrate reductase 1 gamma chain"/>
    <property type="match status" value="1"/>
</dbReference>
<dbReference type="Proteomes" id="UP000255467">
    <property type="component" value="Unassembled WGS sequence"/>
</dbReference>
<feature type="transmembrane region" description="Helical" evidence="10">
    <location>
        <begin position="45"/>
        <end position="63"/>
    </location>
</feature>
<dbReference type="InterPro" id="IPR051936">
    <property type="entry name" value="Heme-iron_electron_transfer"/>
</dbReference>
<feature type="transmembrane region" description="Helical" evidence="10">
    <location>
        <begin position="6"/>
        <end position="25"/>
    </location>
</feature>
<dbReference type="PANTHER" id="PTHR30598">
    <property type="entry name" value="NITRATE REDUCTASE PRIVATE CHAPERONE, REDOX ENZYME MATURATION PROTEIN REMP FAMILY"/>
    <property type="match status" value="1"/>
</dbReference>
<keyword evidence="3" id="KW-1003">Cell membrane</keyword>
<evidence type="ECO:0000256" key="10">
    <source>
        <dbReference type="SAM" id="Phobius"/>
    </source>
</evidence>
<proteinExistence type="predicted"/>
<dbReference type="STRING" id="1406858.GCA_000710895_00812"/>